<reference evidence="3" key="1">
    <citation type="journal article" date="2015" name="Nature">
        <title>Complex archaea that bridge the gap between prokaryotes and eukaryotes.</title>
        <authorList>
            <person name="Spang A."/>
            <person name="Saw J.H."/>
            <person name="Jorgensen S.L."/>
            <person name="Zaremba-Niedzwiedzka K."/>
            <person name="Martijn J."/>
            <person name="Lind A.E."/>
            <person name="van Eijk R."/>
            <person name="Schleper C."/>
            <person name="Guy L."/>
            <person name="Ettema T.J."/>
        </authorList>
    </citation>
    <scope>NUCLEOTIDE SEQUENCE</scope>
</reference>
<evidence type="ECO:0000313" key="3">
    <source>
        <dbReference type="EMBL" id="KKN38554.1"/>
    </source>
</evidence>
<keyword evidence="2" id="KW-0546">Nucleotide metabolism</keyword>
<evidence type="ECO:0000256" key="2">
    <source>
        <dbReference type="ARBA" id="ARBA00023080"/>
    </source>
</evidence>
<dbReference type="PANTHER" id="PTHR42680:SF3">
    <property type="entry name" value="DCTP DEAMINASE"/>
    <property type="match status" value="1"/>
</dbReference>
<dbReference type="SUPFAM" id="SSF51283">
    <property type="entry name" value="dUTPase-like"/>
    <property type="match status" value="1"/>
</dbReference>
<dbReference type="EMBL" id="LAZR01001821">
    <property type="protein sequence ID" value="KKN38554.1"/>
    <property type="molecule type" value="Genomic_DNA"/>
</dbReference>
<dbReference type="InterPro" id="IPR033704">
    <property type="entry name" value="dUTPase_trimeric"/>
</dbReference>
<accession>A0A0F9Q7U5</accession>
<dbReference type="NCBIfam" id="TIGR02274">
    <property type="entry name" value="dCTP_deam"/>
    <property type="match status" value="1"/>
</dbReference>
<keyword evidence="1" id="KW-0378">Hydrolase</keyword>
<protein>
    <submittedName>
        <fullName evidence="3">Uncharacterized protein</fullName>
    </submittedName>
</protein>
<dbReference type="GO" id="GO:0008829">
    <property type="term" value="F:dCTP deaminase activity"/>
    <property type="evidence" value="ECO:0007669"/>
    <property type="project" value="InterPro"/>
</dbReference>
<name>A0A0F9Q7U5_9ZZZZ</name>
<dbReference type="Gene3D" id="2.70.40.10">
    <property type="match status" value="2"/>
</dbReference>
<dbReference type="InterPro" id="IPR036157">
    <property type="entry name" value="dUTPase-like_sf"/>
</dbReference>
<evidence type="ECO:0000256" key="1">
    <source>
        <dbReference type="ARBA" id="ARBA00022801"/>
    </source>
</evidence>
<proteinExistence type="predicted"/>
<comment type="caution">
    <text evidence="3">The sequence shown here is derived from an EMBL/GenBank/DDBJ whole genome shotgun (WGS) entry which is preliminary data.</text>
</comment>
<sequence length="173" mass="19349">MPRTLTGSFETFMLLADKQIKELILNHNLLTPYELEKKVFEGVSYGLSSCSYDLRLSELELLWGSPLSLKIEPGGFRLGCTLETIKMPHNIVGLIKDKSTWARRGLSVFNTLIDPGFEGQITLELKNQGTELLKMPYGIGIAQIIFFECGEVENPYSGKYQGQTGITGPKEEK</sequence>
<dbReference type="PANTHER" id="PTHR42680">
    <property type="entry name" value="DCTP DEAMINASE"/>
    <property type="match status" value="1"/>
</dbReference>
<dbReference type="InterPro" id="IPR011962">
    <property type="entry name" value="dCTP_deaminase"/>
</dbReference>
<gene>
    <name evidence="3" type="ORF">LCGC14_0752490</name>
</gene>
<dbReference type="AlphaFoldDB" id="A0A0F9Q7U5"/>
<organism evidence="3">
    <name type="scientific">marine sediment metagenome</name>
    <dbReference type="NCBI Taxonomy" id="412755"/>
    <lineage>
        <taxon>unclassified sequences</taxon>
        <taxon>metagenomes</taxon>
        <taxon>ecological metagenomes</taxon>
    </lineage>
</organism>
<dbReference type="GO" id="GO:0006229">
    <property type="term" value="P:dUTP biosynthetic process"/>
    <property type="evidence" value="ECO:0007669"/>
    <property type="project" value="InterPro"/>
</dbReference>
<dbReference type="CDD" id="cd07557">
    <property type="entry name" value="trimeric_dUTPase"/>
    <property type="match status" value="1"/>
</dbReference>
<dbReference type="Pfam" id="PF22769">
    <property type="entry name" value="DCD"/>
    <property type="match status" value="1"/>
</dbReference>